<evidence type="ECO:0000256" key="1">
    <source>
        <dbReference type="SAM" id="Phobius"/>
    </source>
</evidence>
<feature type="transmembrane region" description="Helical" evidence="1">
    <location>
        <begin position="199"/>
        <end position="217"/>
    </location>
</feature>
<organism evidence="3 4">
    <name type="scientific">Candidatus Adlerbacteria bacterium GW2011_GWC1_50_9</name>
    <dbReference type="NCBI Taxonomy" id="1618608"/>
    <lineage>
        <taxon>Bacteria</taxon>
        <taxon>Candidatus Adleribacteriota</taxon>
    </lineage>
</organism>
<dbReference type="Gene3D" id="1.10.3730.20">
    <property type="match status" value="1"/>
</dbReference>
<feature type="domain" description="EamA" evidence="2">
    <location>
        <begin position="6"/>
        <end position="140"/>
    </location>
</feature>
<dbReference type="GO" id="GO:0016020">
    <property type="term" value="C:membrane"/>
    <property type="evidence" value="ECO:0007669"/>
    <property type="project" value="InterPro"/>
</dbReference>
<evidence type="ECO:0000313" key="4">
    <source>
        <dbReference type="Proteomes" id="UP000034201"/>
    </source>
</evidence>
<dbReference type="InterPro" id="IPR000620">
    <property type="entry name" value="EamA_dom"/>
</dbReference>
<comment type="caution">
    <text evidence="3">The sequence shown here is derived from an EMBL/GenBank/DDBJ whole genome shotgun (WGS) entry which is preliminary data.</text>
</comment>
<name>A0A0G1ZPS2_9BACT</name>
<gene>
    <name evidence="3" type="ORF">UY61_C0005G0010</name>
</gene>
<keyword evidence="1" id="KW-1133">Transmembrane helix</keyword>
<keyword evidence="1" id="KW-0472">Membrane</keyword>
<dbReference type="EMBL" id="LCQQ01000005">
    <property type="protein sequence ID" value="KKW21459.1"/>
    <property type="molecule type" value="Genomic_DNA"/>
</dbReference>
<dbReference type="Pfam" id="PF00892">
    <property type="entry name" value="EamA"/>
    <property type="match status" value="1"/>
</dbReference>
<dbReference type="SUPFAM" id="SSF103481">
    <property type="entry name" value="Multidrug resistance efflux transporter EmrE"/>
    <property type="match status" value="2"/>
</dbReference>
<feature type="transmembrane region" description="Helical" evidence="1">
    <location>
        <begin position="260"/>
        <end position="283"/>
    </location>
</feature>
<feature type="transmembrane region" description="Helical" evidence="1">
    <location>
        <begin position="6"/>
        <end position="26"/>
    </location>
</feature>
<accession>A0A0G1ZPS2</accession>
<feature type="transmembrane region" description="Helical" evidence="1">
    <location>
        <begin position="38"/>
        <end position="62"/>
    </location>
</feature>
<evidence type="ECO:0000259" key="2">
    <source>
        <dbReference type="Pfam" id="PF00892"/>
    </source>
</evidence>
<sequence length="312" mass="34483">MHKEAMALVLIGCVVEAVYNICLVKMTRQNPLLKKKMSTLVCLTGCVATGLLFLTAYITGGAEMTPGWWRPVLITGCLLGGVLFAEFRAFSLEDASLIAPISSTTPALVVVTSIIILGEYPSWIGWVGIQFIATGTYLLNIQAYLDKRRKSGEAIRWTDWLAPFAMLARSKGVRYAYLCVLFAIFSLNYEAMAVRQANVAFASACILGIASLLNFLIAMRTEGRITIKEVTFLRQPLVITISLCLFFTIFLPNAAFRYDIVPYVGTLKRLQIPITIIFAWFFLNERASFRERFSGGSLMALGAVLLALGNTK</sequence>
<protein>
    <recommendedName>
        <fullName evidence="2">EamA domain-containing protein</fullName>
    </recommendedName>
</protein>
<proteinExistence type="predicted"/>
<dbReference type="Proteomes" id="UP000034201">
    <property type="component" value="Unassembled WGS sequence"/>
</dbReference>
<feature type="transmembrane region" description="Helical" evidence="1">
    <location>
        <begin position="123"/>
        <end position="141"/>
    </location>
</feature>
<keyword evidence="1" id="KW-0812">Transmembrane</keyword>
<feature type="transmembrane region" description="Helical" evidence="1">
    <location>
        <begin position="175"/>
        <end position="193"/>
    </location>
</feature>
<dbReference type="AlphaFoldDB" id="A0A0G1ZPS2"/>
<reference evidence="3 4" key="1">
    <citation type="journal article" date="2015" name="Nature">
        <title>rRNA introns, odd ribosomes, and small enigmatic genomes across a large radiation of phyla.</title>
        <authorList>
            <person name="Brown C.T."/>
            <person name="Hug L.A."/>
            <person name="Thomas B.C."/>
            <person name="Sharon I."/>
            <person name="Castelle C.J."/>
            <person name="Singh A."/>
            <person name="Wilkins M.J."/>
            <person name="Williams K.H."/>
            <person name="Banfield J.F."/>
        </authorList>
    </citation>
    <scope>NUCLEOTIDE SEQUENCE [LARGE SCALE GENOMIC DNA]</scope>
</reference>
<evidence type="ECO:0000313" key="3">
    <source>
        <dbReference type="EMBL" id="KKW21459.1"/>
    </source>
</evidence>
<feature type="transmembrane region" description="Helical" evidence="1">
    <location>
        <begin position="97"/>
        <end position="117"/>
    </location>
</feature>
<feature type="transmembrane region" description="Helical" evidence="1">
    <location>
        <begin position="237"/>
        <end position="254"/>
    </location>
</feature>
<dbReference type="InterPro" id="IPR037185">
    <property type="entry name" value="EmrE-like"/>
</dbReference>
<feature type="transmembrane region" description="Helical" evidence="1">
    <location>
        <begin position="68"/>
        <end position="85"/>
    </location>
</feature>